<dbReference type="AlphaFoldDB" id="A0A7S2UFZ2"/>
<feature type="region of interest" description="Disordered" evidence="1">
    <location>
        <begin position="1"/>
        <end position="25"/>
    </location>
</feature>
<proteinExistence type="predicted"/>
<dbReference type="InterPro" id="IPR000719">
    <property type="entry name" value="Prot_kinase_dom"/>
</dbReference>
<evidence type="ECO:0000256" key="2">
    <source>
        <dbReference type="SAM" id="Phobius"/>
    </source>
</evidence>
<feature type="transmembrane region" description="Helical" evidence="2">
    <location>
        <begin position="70"/>
        <end position="90"/>
    </location>
</feature>
<protein>
    <recommendedName>
        <fullName evidence="3">Protein kinase domain-containing protein</fullName>
    </recommendedName>
</protein>
<feature type="region of interest" description="Disordered" evidence="1">
    <location>
        <begin position="511"/>
        <end position="546"/>
    </location>
</feature>
<sequence>MRKTPTGLTPRNNKGKSPLYSGLPTSFREDEKEDKLRRRQKWRNFRFFTALDLKLSRIGWMRRLNHQQRYVAILLGAFLVTLAIQTISTWQIQTRNQQVLHHHEYYSSSKITTYLHDEQRFLSRKGLVDLSVVGFTAKPSMVGWFFPSVESTPPLGLQRFDPYLERPGKRHLVIVSKGETEAELELLDSKEYGYGMAEPLDSETCKTNQEWQRTVHPTCNTIHETSLTDLHNTKKSNEKVRLINNGYWRDVWGIRDFDGSRQILKTIRYEHDYNGRNYDRHRRDAVAMDRLTESPNVVDIFAFCGNSGVNEFSTGGSIEDAIWPASGEPKLTPKENLIIAHQVATSIADMHNIDGEGQASIAHTDITPSQFIWINGAYKLNDFNRCRFIPWNIKEDKPCGFEVGNNPGSFRAPEEYAYDLESEKVDIYSMGNIFYVMLSKKWPFQGVKDKEVYKKVQAGERPKFPKTVRESKEPTDIVLLKAIEMCWVQNPEKRATAREVSDFLDKELERIFPQHAEDSAEGKDVEAHDDQAPEEGSEDEVEEEEA</sequence>
<dbReference type="PANTHER" id="PTHR44329:SF214">
    <property type="entry name" value="PROTEIN KINASE DOMAIN-CONTAINING PROTEIN"/>
    <property type="match status" value="1"/>
</dbReference>
<dbReference type="InterPro" id="IPR051681">
    <property type="entry name" value="Ser/Thr_Kinases-Pseudokinases"/>
</dbReference>
<feature type="compositionally biased region" description="Polar residues" evidence="1">
    <location>
        <begin position="1"/>
        <end position="12"/>
    </location>
</feature>
<evidence type="ECO:0000256" key="1">
    <source>
        <dbReference type="SAM" id="MobiDB-lite"/>
    </source>
</evidence>
<dbReference type="EMBL" id="HBHQ01015451">
    <property type="protein sequence ID" value="CAD9818497.1"/>
    <property type="molecule type" value="Transcribed_RNA"/>
</dbReference>
<evidence type="ECO:0000259" key="3">
    <source>
        <dbReference type="PROSITE" id="PS50011"/>
    </source>
</evidence>
<keyword evidence="2" id="KW-0812">Transmembrane</keyword>
<feature type="domain" description="Protein kinase" evidence="3">
    <location>
        <begin position="237"/>
        <end position="504"/>
    </location>
</feature>
<dbReference type="PROSITE" id="PS50011">
    <property type="entry name" value="PROTEIN_KINASE_DOM"/>
    <property type="match status" value="1"/>
</dbReference>
<organism evidence="4">
    <name type="scientific">Attheya septentrionalis</name>
    <dbReference type="NCBI Taxonomy" id="420275"/>
    <lineage>
        <taxon>Eukaryota</taxon>
        <taxon>Sar</taxon>
        <taxon>Stramenopiles</taxon>
        <taxon>Ochrophyta</taxon>
        <taxon>Bacillariophyta</taxon>
        <taxon>Coscinodiscophyceae</taxon>
        <taxon>Chaetocerotophycidae</taxon>
        <taxon>Chaetocerotales</taxon>
        <taxon>Attheyaceae</taxon>
        <taxon>Attheya</taxon>
    </lineage>
</organism>
<dbReference type="SUPFAM" id="SSF56112">
    <property type="entry name" value="Protein kinase-like (PK-like)"/>
    <property type="match status" value="1"/>
</dbReference>
<accession>A0A7S2UFZ2</accession>
<dbReference type="GO" id="GO:0004674">
    <property type="term" value="F:protein serine/threonine kinase activity"/>
    <property type="evidence" value="ECO:0007669"/>
    <property type="project" value="TreeGrafter"/>
</dbReference>
<gene>
    <name evidence="4" type="ORF">ASEP1449_LOCUS10329</name>
</gene>
<keyword evidence="2" id="KW-0472">Membrane</keyword>
<dbReference type="PANTHER" id="PTHR44329">
    <property type="entry name" value="SERINE/THREONINE-PROTEIN KINASE TNNI3K-RELATED"/>
    <property type="match status" value="1"/>
</dbReference>
<feature type="compositionally biased region" description="Basic and acidic residues" evidence="1">
    <location>
        <begin position="511"/>
        <end position="531"/>
    </location>
</feature>
<dbReference type="Gene3D" id="1.10.510.10">
    <property type="entry name" value="Transferase(Phosphotransferase) domain 1"/>
    <property type="match status" value="1"/>
</dbReference>
<dbReference type="InterPro" id="IPR011009">
    <property type="entry name" value="Kinase-like_dom_sf"/>
</dbReference>
<keyword evidence="2" id="KW-1133">Transmembrane helix</keyword>
<evidence type="ECO:0000313" key="4">
    <source>
        <dbReference type="EMBL" id="CAD9818497.1"/>
    </source>
</evidence>
<name>A0A7S2UFZ2_9STRA</name>
<reference evidence="4" key="1">
    <citation type="submission" date="2021-01" db="EMBL/GenBank/DDBJ databases">
        <authorList>
            <person name="Corre E."/>
            <person name="Pelletier E."/>
            <person name="Niang G."/>
            <person name="Scheremetjew M."/>
            <person name="Finn R."/>
            <person name="Kale V."/>
            <person name="Holt S."/>
            <person name="Cochrane G."/>
            <person name="Meng A."/>
            <person name="Brown T."/>
            <person name="Cohen L."/>
        </authorList>
    </citation>
    <scope>NUCLEOTIDE SEQUENCE</scope>
    <source>
        <strain evidence="4">CCMP2084</strain>
    </source>
</reference>
<dbReference type="GO" id="GO:0005524">
    <property type="term" value="F:ATP binding"/>
    <property type="evidence" value="ECO:0007669"/>
    <property type="project" value="InterPro"/>
</dbReference>
<feature type="compositionally biased region" description="Acidic residues" evidence="1">
    <location>
        <begin position="532"/>
        <end position="546"/>
    </location>
</feature>
<dbReference type="Pfam" id="PF00069">
    <property type="entry name" value="Pkinase"/>
    <property type="match status" value="1"/>
</dbReference>
<dbReference type="SMART" id="SM00220">
    <property type="entry name" value="S_TKc"/>
    <property type="match status" value="1"/>
</dbReference>